<proteinExistence type="predicted"/>
<keyword evidence="5 6" id="KW-0472">Membrane</keyword>
<feature type="transmembrane region" description="Helical" evidence="6">
    <location>
        <begin position="400"/>
        <end position="416"/>
    </location>
</feature>
<sequence>MITNSGLVRVLKRKDVLALAFGAMVGWGWVILSSSWILKAGSMGAMLAFVIAGLVMLLVALLYAELASAMPRVGGEHVYSLRALGRAGSFVCTWSIVFVYVSICCFEAVALASVLDYFPLDLKHVHLWTVAGYDVYLSWALIGSVAGLILTVINIIGVKFSAVVQTVVTAFILVSGAVLISGAGIEGSFDRLDPLFVAGAAGTLSVVTMVPFFFVGFDVIPQVAEEVDLPFRQIGSLTVFSVCLAIVWYCLIIAGVALLADSALLRDSKLATADASALAWGKPGATIIVLGGIAGILTSWNAFIIGGSRAIFAMAESRMLPSFLSRLHGRFRTPYSAIILIGILGFIAPLFGRNALVWIVNAGSFGAVIAYLLVSISFLKLRYSEPDMSRPYRLSHGVPLGWVGVVCCIALGAVYLPGSPSALAPVEWMFVLAWILLGLCFLAWSALEE</sequence>
<evidence type="ECO:0000256" key="3">
    <source>
        <dbReference type="ARBA" id="ARBA00022692"/>
    </source>
</evidence>
<dbReference type="AlphaFoldDB" id="A0AAW9RBT1"/>
<dbReference type="Gene3D" id="1.20.1740.10">
    <property type="entry name" value="Amino acid/polyamine transporter I"/>
    <property type="match status" value="1"/>
</dbReference>
<feature type="transmembrane region" description="Helical" evidence="6">
    <location>
        <begin position="44"/>
        <end position="66"/>
    </location>
</feature>
<evidence type="ECO:0000313" key="8">
    <source>
        <dbReference type="Proteomes" id="UP001359886"/>
    </source>
</evidence>
<dbReference type="Proteomes" id="UP001359886">
    <property type="component" value="Unassembled WGS sequence"/>
</dbReference>
<feature type="transmembrane region" description="Helical" evidence="6">
    <location>
        <begin position="237"/>
        <end position="260"/>
    </location>
</feature>
<dbReference type="GO" id="GO:0005886">
    <property type="term" value="C:plasma membrane"/>
    <property type="evidence" value="ECO:0007669"/>
    <property type="project" value="UniProtKB-SubCell"/>
</dbReference>
<evidence type="ECO:0000256" key="1">
    <source>
        <dbReference type="ARBA" id="ARBA00004651"/>
    </source>
</evidence>
<evidence type="ECO:0000256" key="6">
    <source>
        <dbReference type="SAM" id="Phobius"/>
    </source>
</evidence>
<feature type="transmembrane region" description="Helical" evidence="6">
    <location>
        <begin position="333"/>
        <end position="352"/>
    </location>
</feature>
<dbReference type="PANTHER" id="PTHR42770">
    <property type="entry name" value="AMINO ACID TRANSPORTER-RELATED"/>
    <property type="match status" value="1"/>
</dbReference>
<evidence type="ECO:0000256" key="5">
    <source>
        <dbReference type="ARBA" id="ARBA00023136"/>
    </source>
</evidence>
<comment type="caution">
    <text evidence="7">The sequence shown here is derived from an EMBL/GenBank/DDBJ whole genome shotgun (WGS) entry which is preliminary data.</text>
</comment>
<feature type="transmembrane region" description="Helical" evidence="6">
    <location>
        <begin position="428"/>
        <end position="447"/>
    </location>
</feature>
<dbReference type="EMBL" id="JAZHOG010000012">
    <property type="protein sequence ID" value="MEJ8569260.1"/>
    <property type="molecule type" value="Genomic_DNA"/>
</dbReference>
<organism evidence="7 8">
    <name type="scientific">Elongatibacter sediminis</name>
    <dbReference type="NCBI Taxonomy" id="3119006"/>
    <lineage>
        <taxon>Bacteria</taxon>
        <taxon>Pseudomonadati</taxon>
        <taxon>Pseudomonadota</taxon>
        <taxon>Gammaproteobacteria</taxon>
        <taxon>Chromatiales</taxon>
        <taxon>Wenzhouxiangellaceae</taxon>
        <taxon>Elongatibacter</taxon>
    </lineage>
</organism>
<evidence type="ECO:0000256" key="2">
    <source>
        <dbReference type="ARBA" id="ARBA00022475"/>
    </source>
</evidence>
<feature type="transmembrane region" description="Helical" evidence="6">
    <location>
        <begin position="87"/>
        <end position="115"/>
    </location>
</feature>
<dbReference type="RefSeq" id="WP_354696585.1">
    <property type="nucleotide sequence ID" value="NZ_JAZHOG010000012.1"/>
</dbReference>
<feature type="transmembrane region" description="Helical" evidence="6">
    <location>
        <begin position="135"/>
        <end position="156"/>
    </location>
</feature>
<accession>A0AAW9RBT1</accession>
<feature type="transmembrane region" description="Helical" evidence="6">
    <location>
        <begin position="16"/>
        <end position="38"/>
    </location>
</feature>
<keyword evidence="2" id="KW-1003">Cell membrane</keyword>
<dbReference type="Pfam" id="PF13520">
    <property type="entry name" value="AA_permease_2"/>
    <property type="match status" value="1"/>
</dbReference>
<gene>
    <name evidence="7" type="ORF">V3330_16635</name>
</gene>
<reference evidence="7 8" key="1">
    <citation type="submission" date="2024-02" db="EMBL/GenBank/DDBJ databases">
        <title>A novel Wenzhouxiangellaceae bacterium, isolated from coastal sediments.</title>
        <authorList>
            <person name="Du Z.-J."/>
            <person name="Ye Y.-Q."/>
            <person name="Zhang X.-Y."/>
        </authorList>
    </citation>
    <scope>NUCLEOTIDE SEQUENCE [LARGE SCALE GENOMIC DNA]</scope>
    <source>
        <strain evidence="7 8">CH-27</strain>
    </source>
</reference>
<keyword evidence="4 6" id="KW-1133">Transmembrane helix</keyword>
<dbReference type="InterPro" id="IPR002293">
    <property type="entry name" value="AA/rel_permease1"/>
</dbReference>
<feature type="transmembrane region" description="Helical" evidence="6">
    <location>
        <begin position="163"/>
        <end position="183"/>
    </location>
</feature>
<dbReference type="InterPro" id="IPR050367">
    <property type="entry name" value="APC_superfamily"/>
</dbReference>
<evidence type="ECO:0000313" key="7">
    <source>
        <dbReference type="EMBL" id="MEJ8569260.1"/>
    </source>
</evidence>
<evidence type="ECO:0000256" key="4">
    <source>
        <dbReference type="ARBA" id="ARBA00022989"/>
    </source>
</evidence>
<keyword evidence="3 6" id="KW-0812">Transmembrane</keyword>
<feature type="transmembrane region" description="Helical" evidence="6">
    <location>
        <begin position="287"/>
        <end position="312"/>
    </location>
</feature>
<name>A0AAW9RBT1_9GAMM</name>
<feature type="transmembrane region" description="Helical" evidence="6">
    <location>
        <begin position="195"/>
        <end position="217"/>
    </location>
</feature>
<feature type="transmembrane region" description="Helical" evidence="6">
    <location>
        <begin position="358"/>
        <end position="379"/>
    </location>
</feature>
<comment type="subcellular location">
    <subcellularLocation>
        <location evidence="1">Cell membrane</location>
        <topology evidence="1">Multi-pass membrane protein</topology>
    </subcellularLocation>
</comment>
<protein>
    <submittedName>
        <fullName evidence="7">Amino acid permease</fullName>
    </submittedName>
</protein>
<keyword evidence="8" id="KW-1185">Reference proteome</keyword>
<dbReference type="PANTHER" id="PTHR42770:SF7">
    <property type="entry name" value="MEMBRANE PROTEIN"/>
    <property type="match status" value="1"/>
</dbReference>
<dbReference type="PIRSF" id="PIRSF006060">
    <property type="entry name" value="AA_transporter"/>
    <property type="match status" value="1"/>
</dbReference>
<dbReference type="GO" id="GO:0022857">
    <property type="term" value="F:transmembrane transporter activity"/>
    <property type="evidence" value="ECO:0007669"/>
    <property type="project" value="InterPro"/>
</dbReference>